<dbReference type="PANTHER" id="PTHR43377">
    <property type="entry name" value="BILIVERDIN REDUCTASE A"/>
    <property type="match status" value="1"/>
</dbReference>
<dbReference type="SUPFAM" id="SSF51735">
    <property type="entry name" value="NAD(P)-binding Rossmann-fold domains"/>
    <property type="match status" value="1"/>
</dbReference>
<dbReference type="RefSeq" id="WP_378092266.1">
    <property type="nucleotide sequence ID" value="NZ_JBHSEP010000002.1"/>
</dbReference>
<comment type="caution">
    <text evidence="3">The sequence shown here is derived from an EMBL/GenBank/DDBJ whole genome shotgun (WGS) entry which is preliminary data.</text>
</comment>
<dbReference type="Gene3D" id="3.40.50.720">
    <property type="entry name" value="NAD(P)-binding Rossmann-like Domain"/>
    <property type="match status" value="1"/>
</dbReference>
<dbReference type="SUPFAM" id="SSF55347">
    <property type="entry name" value="Glyceraldehyde-3-phosphate dehydrogenase-like, C-terminal domain"/>
    <property type="match status" value="1"/>
</dbReference>
<feature type="domain" description="Gfo/Idh/MocA-like oxidoreductase N-terminal" evidence="1">
    <location>
        <begin position="6"/>
        <end position="123"/>
    </location>
</feature>
<dbReference type="InterPro" id="IPR055170">
    <property type="entry name" value="GFO_IDH_MocA-like_dom"/>
</dbReference>
<organism evidence="3 4">
    <name type="scientific">Cohnella hongkongensis</name>
    <dbReference type="NCBI Taxonomy" id="178337"/>
    <lineage>
        <taxon>Bacteria</taxon>
        <taxon>Bacillati</taxon>
        <taxon>Bacillota</taxon>
        <taxon>Bacilli</taxon>
        <taxon>Bacillales</taxon>
        <taxon>Paenibacillaceae</taxon>
        <taxon>Cohnella</taxon>
    </lineage>
</organism>
<evidence type="ECO:0000259" key="1">
    <source>
        <dbReference type="Pfam" id="PF01408"/>
    </source>
</evidence>
<dbReference type="PANTHER" id="PTHR43377:SF1">
    <property type="entry name" value="BILIVERDIN REDUCTASE A"/>
    <property type="match status" value="1"/>
</dbReference>
<dbReference type="Proteomes" id="UP001596028">
    <property type="component" value="Unassembled WGS sequence"/>
</dbReference>
<dbReference type="Gene3D" id="3.30.360.10">
    <property type="entry name" value="Dihydrodipicolinate Reductase, domain 2"/>
    <property type="match status" value="1"/>
</dbReference>
<dbReference type="EMBL" id="JBHSEP010000002">
    <property type="protein sequence ID" value="MFC4597277.1"/>
    <property type="molecule type" value="Genomic_DNA"/>
</dbReference>
<sequence length="339" mass="36630">MLERVKVAVVGGTGFMGDLHAKVTFESDSAELAAIVDLNEELGEKAAEKYNTRYVKNVDDLLAEGSVDTFIVALPDRLHVDMTVKLLKAGKNVLLEKPMADTLDGARKIAAAEKEGGGRLMIGQLLRFDPRYAQAAKAIRDGDIGDVVHVAAKRYSLRSVGIRMNGRSSVCFYLGIHDVDAMQWVTGKKIKSVYARAVSKVMPEHGVQSEDAIFANVEYEDGTIGSLNISWALPDYAGGGISAGLDIVGTKGILKVDTTDHGLNIQNRSGYSLPDGLHWPEVYGQTTGDLKEEVNHFVTAVRDGKPFRISVEEAMLAVAVNDAVLKSVETGKIVEVETI</sequence>
<gene>
    <name evidence="3" type="ORF">ACFO3S_03410</name>
</gene>
<dbReference type="InterPro" id="IPR000683">
    <property type="entry name" value="Gfo/Idh/MocA-like_OxRdtase_N"/>
</dbReference>
<dbReference type="InterPro" id="IPR051450">
    <property type="entry name" value="Gfo/Idh/MocA_Oxidoreductases"/>
</dbReference>
<dbReference type="InterPro" id="IPR036291">
    <property type="entry name" value="NAD(P)-bd_dom_sf"/>
</dbReference>
<dbReference type="Pfam" id="PF01408">
    <property type="entry name" value="GFO_IDH_MocA"/>
    <property type="match status" value="1"/>
</dbReference>
<evidence type="ECO:0000313" key="4">
    <source>
        <dbReference type="Proteomes" id="UP001596028"/>
    </source>
</evidence>
<keyword evidence="4" id="KW-1185">Reference proteome</keyword>
<reference evidence="4" key="1">
    <citation type="journal article" date="2019" name="Int. J. Syst. Evol. Microbiol.">
        <title>The Global Catalogue of Microorganisms (GCM) 10K type strain sequencing project: providing services to taxonomists for standard genome sequencing and annotation.</title>
        <authorList>
            <consortium name="The Broad Institute Genomics Platform"/>
            <consortium name="The Broad Institute Genome Sequencing Center for Infectious Disease"/>
            <person name="Wu L."/>
            <person name="Ma J."/>
        </authorList>
    </citation>
    <scope>NUCLEOTIDE SEQUENCE [LARGE SCALE GENOMIC DNA]</scope>
    <source>
        <strain evidence="4">CCUG 49571</strain>
    </source>
</reference>
<protein>
    <submittedName>
        <fullName evidence="3">Gfo/Idh/MocA family protein</fullName>
    </submittedName>
</protein>
<proteinExistence type="predicted"/>
<evidence type="ECO:0000313" key="3">
    <source>
        <dbReference type="EMBL" id="MFC4597277.1"/>
    </source>
</evidence>
<evidence type="ECO:0000259" key="2">
    <source>
        <dbReference type="Pfam" id="PF22725"/>
    </source>
</evidence>
<accession>A0ABV9F8Y4</accession>
<feature type="domain" description="GFO/IDH/MocA-like oxidoreductase" evidence="2">
    <location>
        <begin position="132"/>
        <end position="254"/>
    </location>
</feature>
<name>A0ABV9F8Y4_9BACL</name>
<dbReference type="Pfam" id="PF22725">
    <property type="entry name" value="GFO_IDH_MocA_C3"/>
    <property type="match status" value="1"/>
</dbReference>